<evidence type="ECO:0000256" key="3">
    <source>
        <dbReference type="ARBA" id="ARBA00019758"/>
    </source>
</evidence>
<dbReference type="Gene3D" id="3.20.20.190">
    <property type="entry name" value="Phosphatidylinositol (PI) phosphodiesterase"/>
    <property type="match status" value="1"/>
</dbReference>
<feature type="domain" description="Phosphatidylinositol-specific phospholipase C X" evidence="7">
    <location>
        <begin position="19"/>
        <end position="197"/>
    </location>
</feature>
<gene>
    <name evidence="8" type="ORF">BECKTC1821D_GA0114238_100836</name>
</gene>
<reference evidence="8" key="1">
    <citation type="submission" date="2019-02" db="EMBL/GenBank/DDBJ databases">
        <authorList>
            <person name="Gruber-Vodicka R. H."/>
            <person name="Seah K. B. B."/>
        </authorList>
    </citation>
    <scope>NUCLEOTIDE SEQUENCE</scope>
    <source>
        <strain evidence="8">BECK_BZ123</strain>
    </source>
</reference>
<dbReference type="GO" id="GO:0008081">
    <property type="term" value="F:phosphoric diester hydrolase activity"/>
    <property type="evidence" value="ECO:0007669"/>
    <property type="project" value="InterPro"/>
</dbReference>
<dbReference type="InterPro" id="IPR051057">
    <property type="entry name" value="PI-PLC_domain"/>
</dbReference>
<evidence type="ECO:0000256" key="5">
    <source>
        <dbReference type="ARBA" id="ARBA00030782"/>
    </source>
</evidence>
<accession>A0A450YET4</accession>
<protein>
    <recommendedName>
        <fullName evidence="3">1-phosphatidylinositol phosphodiesterase</fullName>
        <ecNumber evidence="2">4.6.1.13</ecNumber>
    </recommendedName>
    <alternativeName>
        <fullName evidence="4">Phosphatidylinositol diacylglycerol-lyase</fullName>
    </alternativeName>
    <alternativeName>
        <fullName evidence="5">Phosphatidylinositol-specific phospholipase C</fullName>
    </alternativeName>
</protein>
<proteinExistence type="predicted"/>
<evidence type="ECO:0000313" key="8">
    <source>
        <dbReference type="EMBL" id="VFK40047.1"/>
    </source>
</evidence>
<dbReference type="AlphaFoldDB" id="A0A450YET4"/>
<evidence type="ECO:0000256" key="6">
    <source>
        <dbReference type="SAM" id="MobiDB-lite"/>
    </source>
</evidence>
<evidence type="ECO:0000256" key="1">
    <source>
        <dbReference type="ARBA" id="ARBA00001316"/>
    </source>
</evidence>
<feature type="region of interest" description="Disordered" evidence="6">
    <location>
        <begin position="26"/>
        <end position="63"/>
    </location>
</feature>
<dbReference type="SMART" id="SM00148">
    <property type="entry name" value="PLCXc"/>
    <property type="match status" value="1"/>
</dbReference>
<dbReference type="GO" id="GO:0004436">
    <property type="term" value="F:phosphatidylinositol diacylglycerol-lyase activity"/>
    <property type="evidence" value="ECO:0007669"/>
    <property type="project" value="UniProtKB-EC"/>
</dbReference>
<organism evidence="8">
    <name type="scientific">Candidatus Kentrum sp. TC</name>
    <dbReference type="NCBI Taxonomy" id="2126339"/>
    <lineage>
        <taxon>Bacteria</taxon>
        <taxon>Pseudomonadati</taxon>
        <taxon>Pseudomonadota</taxon>
        <taxon>Gammaproteobacteria</taxon>
        <taxon>Candidatus Kentrum</taxon>
    </lineage>
</organism>
<dbReference type="CDD" id="cd08586">
    <property type="entry name" value="PI-PLCc_BcPLC_like"/>
    <property type="match status" value="1"/>
</dbReference>
<dbReference type="InterPro" id="IPR017946">
    <property type="entry name" value="PLC-like_Pdiesterase_TIM-brl"/>
</dbReference>
<comment type="catalytic activity">
    <reaction evidence="1">
        <text>a 1,2-diacyl-sn-glycero-3-phospho-(1D-myo-inositol) = 1D-myo-inositol 1,2-cyclic phosphate + a 1,2-diacyl-sn-glycerol</text>
        <dbReference type="Rhea" id="RHEA:17093"/>
        <dbReference type="ChEBI" id="CHEBI:17815"/>
        <dbReference type="ChEBI" id="CHEBI:57880"/>
        <dbReference type="ChEBI" id="CHEBI:58484"/>
        <dbReference type="EC" id="4.6.1.13"/>
    </reaction>
</comment>
<name>A0A450YET4_9GAMM</name>
<dbReference type="GO" id="GO:0006629">
    <property type="term" value="P:lipid metabolic process"/>
    <property type="evidence" value="ECO:0007669"/>
    <property type="project" value="InterPro"/>
</dbReference>
<dbReference type="InterPro" id="IPR000909">
    <property type="entry name" value="PLipase_C_PInositol-sp_X_dom"/>
</dbReference>
<evidence type="ECO:0000256" key="2">
    <source>
        <dbReference type="ARBA" id="ARBA00012581"/>
    </source>
</evidence>
<sequence length="440" mass="51208">MTDWKDVKGNRNRWMGFLPDSTKLSEMSIPGTHDTMTWEGTSAPGDLSRTQRRPLSRAPRPFGPSAGQLDVGVRFLDIRLGLYDRKEMGFALFHGKDDIRYDNNYEYTHTDLDGNKTRLRGGRKFFQEAVLETCIDFLKANPSECIVMSVKRDQFDNKESFKDKFEKKVRENSNWFYTENKIPTLGEVRGKIVLVRRYAPGTIGINAYGSSRWPDNDDQITDVGNMRLAVNDHYNERNIYRKFRGVRSYLKKADDDILVFNFVSIAGQFVPPFWIHDPEYYANKINPRLQDHLDMLGAPNKLGIVIVDYIEWPLADSIVRTNFEHPRLMWFEGRYCTQDSWSMELEDGYRQNLKKTSAYPNDEFSSLQLQSVPAGWEITVYDNPDGKTNDDYCRIRTKKYSGVYNVNDFERDSSDSRVSVDYREDNGLKGKVSHVRMRKL</sequence>
<dbReference type="EMBL" id="CAADFS010000008">
    <property type="protein sequence ID" value="VFK40047.1"/>
    <property type="molecule type" value="Genomic_DNA"/>
</dbReference>
<dbReference type="PANTHER" id="PTHR13593:SF113">
    <property type="entry name" value="SI:DKEY-266F7.9"/>
    <property type="match status" value="1"/>
</dbReference>
<dbReference type="EC" id="4.6.1.13" evidence="2"/>
<dbReference type="PANTHER" id="PTHR13593">
    <property type="match status" value="1"/>
</dbReference>
<evidence type="ECO:0000259" key="7">
    <source>
        <dbReference type="SMART" id="SM00148"/>
    </source>
</evidence>
<dbReference type="SUPFAM" id="SSF51695">
    <property type="entry name" value="PLC-like phosphodiesterases"/>
    <property type="match status" value="1"/>
</dbReference>
<evidence type="ECO:0000256" key="4">
    <source>
        <dbReference type="ARBA" id="ARBA00030474"/>
    </source>
</evidence>